<dbReference type="InterPro" id="IPR002321">
    <property type="entry name" value="Cyt_c_II"/>
</dbReference>
<dbReference type="Gene3D" id="1.20.120.10">
    <property type="entry name" value="Cytochrome c/b562"/>
    <property type="match status" value="1"/>
</dbReference>
<dbReference type="OrthoDB" id="6224794at2"/>
<dbReference type="GO" id="GO:0005506">
    <property type="term" value="F:iron ion binding"/>
    <property type="evidence" value="ECO:0007669"/>
    <property type="project" value="InterPro"/>
</dbReference>
<organism evidence="1 2">
    <name type="scientific">Motiliproteus coralliicola</name>
    <dbReference type="NCBI Taxonomy" id="2283196"/>
    <lineage>
        <taxon>Bacteria</taxon>
        <taxon>Pseudomonadati</taxon>
        <taxon>Pseudomonadota</taxon>
        <taxon>Gammaproteobacteria</taxon>
        <taxon>Oceanospirillales</taxon>
        <taxon>Oceanospirillaceae</taxon>
        <taxon>Motiliproteus</taxon>
    </lineage>
</organism>
<dbReference type="PROSITE" id="PS51009">
    <property type="entry name" value="CYTCII"/>
    <property type="match status" value="1"/>
</dbReference>
<name>A0A369WCL0_9GAMM</name>
<protein>
    <submittedName>
        <fullName evidence="1">Uncharacterized protein</fullName>
    </submittedName>
</protein>
<dbReference type="GO" id="GO:0009055">
    <property type="term" value="F:electron transfer activity"/>
    <property type="evidence" value="ECO:0007669"/>
    <property type="project" value="InterPro"/>
</dbReference>
<gene>
    <name evidence="1" type="ORF">DV711_12915</name>
</gene>
<dbReference type="InterPro" id="IPR010980">
    <property type="entry name" value="Cyt_c/b562"/>
</dbReference>
<dbReference type="SUPFAM" id="SSF48695">
    <property type="entry name" value="Multiheme cytochromes"/>
    <property type="match status" value="1"/>
</dbReference>
<dbReference type="InterPro" id="IPR036280">
    <property type="entry name" value="Multihaem_cyt_sf"/>
</dbReference>
<dbReference type="Proteomes" id="UP000253769">
    <property type="component" value="Unassembled WGS sequence"/>
</dbReference>
<comment type="caution">
    <text evidence="1">The sequence shown here is derived from an EMBL/GenBank/DDBJ whole genome shotgun (WGS) entry which is preliminary data.</text>
</comment>
<evidence type="ECO:0000313" key="2">
    <source>
        <dbReference type="Proteomes" id="UP000253769"/>
    </source>
</evidence>
<keyword evidence="2" id="KW-1185">Reference proteome</keyword>
<dbReference type="GO" id="GO:0022900">
    <property type="term" value="P:electron transport chain"/>
    <property type="evidence" value="ECO:0007669"/>
    <property type="project" value="InterPro"/>
</dbReference>
<dbReference type="RefSeq" id="WP_114696115.1">
    <property type="nucleotide sequence ID" value="NZ_QQOH01000003.1"/>
</dbReference>
<reference evidence="1 2" key="1">
    <citation type="submission" date="2018-07" db="EMBL/GenBank/DDBJ databases">
        <title>Motiliproteus coralliicola sp. nov., a bacterium isolated from Coral.</title>
        <authorList>
            <person name="Wang G."/>
        </authorList>
    </citation>
    <scope>NUCLEOTIDE SEQUENCE [LARGE SCALE GENOMIC DNA]</scope>
    <source>
        <strain evidence="1 2">C34</strain>
    </source>
</reference>
<accession>A0A369WCL0</accession>
<dbReference type="SUPFAM" id="SSF47175">
    <property type="entry name" value="Cytochromes"/>
    <property type="match status" value="1"/>
</dbReference>
<dbReference type="EMBL" id="QQOH01000003">
    <property type="protein sequence ID" value="RDE19770.1"/>
    <property type="molecule type" value="Genomic_DNA"/>
</dbReference>
<proteinExistence type="predicted"/>
<dbReference type="AlphaFoldDB" id="A0A369WCL0"/>
<dbReference type="GO" id="GO:0020037">
    <property type="term" value="F:heme binding"/>
    <property type="evidence" value="ECO:0007669"/>
    <property type="project" value="InterPro"/>
</dbReference>
<evidence type="ECO:0000313" key="1">
    <source>
        <dbReference type="EMBL" id="RDE19770.1"/>
    </source>
</evidence>
<sequence>MRWRHFFLLQLLLIAVVVAIGYLHQDRLIILKKPPEELAQWYKPDNKRQVWLHTMFNLRREMQAVADYAERGDAALLSDWSQKLEQHYLKIGEMVPQWQKKLDLAALEALQQAVASQQFNQVSEPLDRLQQSCDSCHDDFRVQTALLYRAPDFGDVTLADGQHSSKQMQQLIRQVNAIKIASVDQRPDEALASVNELKLGMEQLGEICLDCHKTDRKTYPSPAIDETLDKLEQSLNGGTLKEQGRQLGTLAVQACARCHGIHRQGFDMREMLTDANDWPILLKHR</sequence>